<keyword evidence="2" id="KW-1185">Reference proteome</keyword>
<reference evidence="1 2" key="1">
    <citation type="submission" date="2021-03" db="EMBL/GenBank/DDBJ databases">
        <title>Genomic Encyclopedia of Type Strains, Phase IV (KMG-IV): sequencing the most valuable type-strain genomes for metagenomic binning, comparative biology and taxonomic classification.</title>
        <authorList>
            <person name="Goeker M."/>
        </authorList>
    </citation>
    <scope>NUCLEOTIDE SEQUENCE [LARGE SCALE GENOMIC DNA]</scope>
    <source>
        <strain evidence="1 2">DSM 26675</strain>
    </source>
</reference>
<proteinExistence type="predicted"/>
<evidence type="ECO:0000313" key="2">
    <source>
        <dbReference type="Proteomes" id="UP001519293"/>
    </source>
</evidence>
<gene>
    <name evidence="1" type="ORF">J2Z40_004017</name>
</gene>
<evidence type="ECO:0000313" key="1">
    <source>
        <dbReference type="EMBL" id="MBP2243379.1"/>
    </source>
</evidence>
<comment type="caution">
    <text evidence="1">The sequence shown here is derived from an EMBL/GenBank/DDBJ whole genome shotgun (WGS) entry which is preliminary data.</text>
</comment>
<dbReference type="EMBL" id="JAGIKZ010000053">
    <property type="protein sequence ID" value="MBP2243379.1"/>
    <property type="molecule type" value="Genomic_DNA"/>
</dbReference>
<accession>A0ABS4RKV6</accession>
<protein>
    <submittedName>
        <fullName evidence="1">Uncharacterized protein</fullName>
    </submittedName>
</protein>
<organism evidence="1 2">
    <name type="scientific">Cytobacillus eiseniae</name>
    <dbReference type="NCBI Taxonomy" id="762947"/>
    <lineage>
        <taxon>Bacteria</taxon>
        <taxon>Bacillati</taxon>
        <taxon>Bacillota</taxon>
        <taxon>Bacilli</taxon>
        <taxon>Bacillales</taxon>
        <taxon>Bacillaceae</taxon>
        <taxon>Cytobacillus</taxon>
    </lineage>
</organism>
<dbReference type="Proteomes" id="UP001519293">
    <property type="component" value="Unassembled WGS sequence"/>
</dbReference>
<sequence>MIPKEVENRIAKYFLHMFLPNEVMIKIEDRLLPTCIWTKEEDLDHEELVRWAIEIIERQLENKRLR</sequence>
<name>A0ABS4RKV6_9BACI</name>
<dbReference type="RefSeq" id="WP_066398055.1">
    <property type="nucleotide sequence ID" value="NZ_JAGIKZ010000053.1"/>
</dbReference>